<comment type="caution">
    <text evidence="1">The sequence shown here is derived from an EMBL/GenBank/DDBJ whole genome shotgun (WGS) entry which is preliminary data.</text>
</comment>
<evidence type="ECO:0000313" key="1">
    <source>
        <dbReference type="EMBL" id="TCC08487.1"/>
    </source>
</evidence>
<accession>A0A4R0HBV4</accession>
<dbReference type="AlphaFoldDB" id="A0A4R0HBV4"/>
<name>A0A4R0HBV4_9ACTN</name>
<dbReference type="EMBL" id="SJJZ01000002">
    <property type="protein sequence ID" value="TCC08487.1"/>
    <property type="molecule type" value="Genomic_DNA"/>
</dbReference>
<evidence type="ECO:0000313" key="2">
    <source>
        <dbReference type="Proteomes" id="UP000292346"/>
    </source>
</evidence>
<protein>
    <submittedName>
        <fullName evidence="1">Uncharacterized protein</fullName>
    </submittedName>
</protein>
<reference evidence="1 2" key="1">
    <citation type="submission" date="2019-02" db="EMBL/GenBank/DDBJ databases">
        <title>Kribbella capetownensis sp. nov. and Kribbella speibonae sp. nov., isolated from soil.</title>
        <authorList>
            <person name="Curtis S.M."/>
            <person name="Norton I."/>
            <person name="Everest G.J."/>
            <person name="Meyers P.R."/>
        </authorList>
    </citation>
    <scope>NUCLEOTIDE SEQUENCE [LARGE SCALE GENOMIC DNA]</scope>
    <source>
        <strain evidence="1 2">KCTC 29219</strain>
    </source>
</reference>
<gene>
    <name evidence="1" type="ORF">E0H45_21680</name>
</gene>
<organism evidence="1 2">
    <name type="scientific">Kribbella soli</name>
    <dbReference type="NCBI Taxonomy" id="1124743"/>
    <lineage>
        <taxon>Bacteria</taxon>
        <taxon>Bacillati</taxon>
        <taxon>Actinomycetota</taxon>
        <taxon>Actinomycetes</taxon>
        <taxon>Propionibacteriales</taxon>
        <taxon>Kribbellaceae</taxon>
        <taxon>Kribbella</taxon>
    </lineage>
</organism>
<keyword evidence="2" id="KW-1185">Reference proteome</keyword>
<sequence length="71" mass="7664">MRSGTSCADISRFHRPPAAAYRTAAYVPEGEGRSTPGAGVVALALVAAGNVWGLGKWWSGLDFVRKYPWLR</sequence>
<proteinExistence type="predicted"/>
<dbReference type="Proteomes" id="UP000292346">
    <property type="component" value="Unassembled WGS sequence"/>
</dbReference>